<evidence type="ECO:0000313" key="1">
    <source>
        <dbReference type="EMBL" id="OKS84813.1"/>
    </source>
</evidence>
<organism evidence="1 2">
    <name type="scientific">Mucilaginibacter polytrichastri</name>
    <dbReference type="NCBI Taxonomy" id="1302689"/>
    <lineage>
        <taxon>Bacteria</taxon>
        <taxon>Pseudomonadati</taxon>
        <taxon>Bacteroidota</taxon>
        <taxon>Sphingobacteriia</taxon>
        <taxon>Sphingobacteriales</taxon>
        <taxon>Sphingobacteriaceae</taxon>
        <taxon>Mucilaginibacter</taxon>
    </lineage>
</organism>
<sequence>MLTQPLLNMLAGLEKVFAKLDIDFYLVGAVARDIQFSLKDENIRARATEDVDIAVMVSDQAQYTAIKNALIASGEFTAHETEAIKLYYQNAIEIDLLPFGDIENEQREIKLTDPMFILNMPGFSEVFPYAEAVQLSEELNIRVCTLEGIILLKLIANNDRPSRTKDITDIEHIIANYFDISDADIYSDHFEVMDYYDTKDREYIPLVCARVIGRKIGQLLQESRELHERIAKILIGRPTTLWNAMLDGLNDN</sequence>
<dbReference type="STRING" id="1302689.RG47T_0248"/>
<comment type="caution">
    <text evidence="1">The sequence shown here is derived from an EMBL/GenBank/DDBJ whole genome shotgun (WGS) entry which is preliminary data.</text>
</comment>
<proteinExistence type="predicted"/>
<gene>
    <name evidence="1" type="ORF">RG47T_0248</name>
</gene>
<dbReference type="InterPro" id="IPR014942">
    <property type="entry name" value="AbiEii"/>
</dbReference>
<accession>A0A1Q5ZSU8</accession>
<evidence type="ECO:0000313" key="2">
    <source>
        <dbReference type="Proteomes" id="UP000186720"/>
    </source>
</evidence>
<name>A0A1Q5ZSU8_9SPHI</name>
<dbReference type="OrthoDB" id="5918411at2"/>
<dbReference type="Proteomes" id="UP000186720">
    <property type="component" value="Unassembled WGS sequence"/>
</dbReference>
<dbReference type="RefSeq" id="WP_074487525.1">
    <property type="nucleotide sequence ID" value="NZ_FPAM01000001.1"/>
</dbReference>
<reference evidence="1 2" key="1">
    <citation type="submission" date="2016-11" db="EMBL/GenBank/DDBJ databases">
        <title>Whole Genome Sequencing of Mucilaginibacter polytrichastri RG4-7(T) isolated from the moss sample.</title>
        <authorList>
            <person name="Li Y."/>
        </authorList>
    </citation>
    <scope>NUCLEOTIDE SEQUENCE [LARGE SCALE GENOMIC DNA]</scope>
    <source>
        <strain evidence="1 2">RG4-7</strain>
    </source>
</reference>
<protein>
    <recommendedName>
        <fullName evidence="3">Poly A polymerase head domain-containing protein</fullName>
    </recommendedName>
</protein>
<dbReference type="EMBL" id="MPPL01000001">
    <property type="protein sequence ID" value="OKS84813.1"/>
    <property type="molecule type" value="Genomic_DNA"/>
</dbReference>
<dbReference type="AlphaFoldDB" id="A0A1Q5ZSU8"/>
<dbReference type="Pfam" id="PF08843">
    <property type="entry name" value="AbiEii"/>
    <property type="match status" value="1"/>
</dbReference>
<keyword evidence="2" id="KW-1185">Reference proteome</keyword>
<evidence type="ECO:0008006" key="3">
    <source>
        <dbReference type="Google" id="ProtNLM"/>
    </source>
</evidence>